<accession>A0AAD4PUY4</accession>
<comment type="caution">
    <text evidence="3">The sequence shown here is derived from an EMBL/GenBank/DDBJ whole genome shotgun (WGS) entry which is preliminary data.</text>
</comment>
<proteinExistence type="predicted"/>
<feature type="signal peptide" evidence="2">
    <location>
        <begin position="1"/>
        <end position="16"/>
    </location>
</feature>
<evidence type="ECO:0000256" key="2">
    <source>
        <dbReference type="SAM" id="SignalP"/>
    </source>
</evidence>
<dbReference type="EMBL" id="JAJTJA010000014">
    <property type="protein sequence ID" value="KAH8689981.1"/>
    <property type="molecule type" value="Genomic_DNA"/>
</dbReference>
<protein>
    <submittedName>
        <fullName evidence="3">Uncharacterized protein</fullName>
    </submittedName>
</protein>
<evidence type="ECO:0000313" key="3">
    <source>
        <dbReference type="EMBL" id="KAH8689981.1"/>
    </source>
</evidence>
<dbReference type="RefSeq" id="XP_046066264.1">
    <property type="nucleotide sequence ID" value="XM_046222496.1"/>
</dbReference>
<keyword evidence="2" id="KW-0732">Signal</keyword>
<dbReference type="GeneID" id="70252782"/>
<feature type="compositionally biased region" description="Polar residues" evidence="1">
    <location>
        <begin position="72"/>
        <end position="90"/>
    </location>
</feature>
<evidence type="ECO:0000313" key="4">
    <source>
        <dbReference type="Proteomes" id="UP001201262"/>
    </source>
</evidence>
<name>A0AAD4PUY4_9EURO</name>
<gene>
    <name evidence="3" type="ORF">BGW36DRAFT_65843</name>
</gene>
<sequence length="229" mass="24505">MLWIIPLIATASLVTARPKPYRTVSTYTAFYGKGSQYDNVAGISEPESTVVTFLSTKFITSTWYIPGPATANPISTPESGEQSNTTTAATPAGNQQVIYVTVPVTVPAIQTVTTIADEAIETVFETVTSSIPAETHFVVVMLITSIKTRISVTTTQSMMEAAAPLSKLLPGSGPGWKREILEAGTKTLAPFTSVPPVPGPAPLTACISEYPQHILLLNRPHPHIRRLSK</sequence>
<dbReference type="Proteomes" id="UP001201262">
    <property type="component" value="Unassembled WGS sequence"/>
</dbReference>
<evidence type="ECO:0000256" key="1">
    <source>
        <dbReference type="SAM" id="MobiDB-lite"/>
    </source>
</evidence>
<keyword evidence="4" id="KW-1185">Reference proteome</keyword>
<dbReference type="AlphaFoldDB" id="A0AAD4PUY4"/>
<reference evidence="3" key="1">
    <citation type="submission" date="2021-12" db="EMBL/GenBank/DDBJ databases">
        <title>Convergent genome expansion in fungi linked to evolution of root-endophyte symbiosis.</title>
        <authorList>
            <consortium name="DOE Joint Genome Institute"/>
            <person name="Ke Y.-H."/>
            <person name="Bonito G."/>
            <person name="Liao H.-L."/>
            <person name="Looney B."/>
            <person name="Rojas-Flechas A."/>
            <person name="Nash J."/>
            <person name="Hameed K."/>
            <person name="Schadt C."/>
            <person name="Martin F."/>
            <person name="Crous P.W."/>
            <person name="Miettinen O."/>
            <person name="Magnuson J.K."/>
            <person name="Labbe J."/>
            <person name="Jacobson D."/>
            <person name="Doktycz M.J."/>
            <person name="Veneault-Fourrey C."/>
            <person name="Kuo A."/>
            <person name="Mondo S."/>
            <person name="Calhoun S."/>
            <person name="Riley R."/>
            <person name="Ohm R."/>
            <person name="LaButti K."/>
            <person name="Andreopoulos B."/>
            <person name="Pangilinan J."/>
            <person name="Nolan M."/>
            <person name="Tritt A."/>
            <person name="Clum A."/>
            <person name="Lipzen A."/>
            <person name="Daum C."/>
            <person name="Barry K."/>
            <person name="Grigoriev I.V."/>
            <person name="Vilgalys R."/>
        </authorList>
    </citation>
    <scope>NUCLEOTIDE SEQUENCE</scope>
    <source>
        <strain evidence="3">PMI_201</strain>
    </source>
</reference>
<feature type="region of interest" description="Disordered" evidence="1">
    <location>
        <begin position="70"/>
        <end position="90"/>
    </location>
</feature>
<organism evidence="3 4">
    <name type="scientific">Talaromyces proteolyticus</name>
    <dbReference type="NCBI Taxonomy" id="1131652"/>
    <lineage>
        <taxon>Eukaryota</taxon>
        <taxon>Fungi</taxon>
        <taxon>Dikarya</taxon>
        <taxon>Ascomycota</taxon>
        <taxon>Pezizomycotina</taxon>
        <taxon>Eurotiomycetes</taxon>
        <taxon>Eurotiomycetidae</taxon>
        <taxon>Eurotiales</taxon>
        <taxon>Trichocomaceae</taxon>
        <taxon>Talaromyces</taxon>
        <taxon>Talaromyces sect. Bacilispori</taxon>
    </lineage>
</organism>
<feature type="chain" id="PRO_5042290842" evidence="2">
    <location>
        <begin position="17"/>
        <end position="229"/>
    </location>
</feature>